<evidence type="ECO:0000256" key="1">
    <source>
        <dbReference type="SAM" id="Phobius"/>
    </source>
</evidence>
<evidence type="ECO:0000313" key="3">
    <source>
        <dbReference type="Proteomes" id="UP000078542"/>
    </source>
</evidence>
<reference evidence="2 3" key="1">
    <citation type="submission" date="2016-03" db="EMBL/GenBank/DDBJ databases">
        <title>Cyphomyrmex costatus WGS genome.</title>
        <authorList>
            <person name="Nygaard S."/>
            <person name="Hu H."/>
            <person name="Boomsma J."/>
            <person name="Zhang G."/>
        </authorList>
    </citation>
    <scope>NUCLEOTIDE SEQUENCE [LARGE SCALE GENOMIC DNA]</scope>
    <source>
        <strain evidence="2">MS0001</strain>
        <tissue evidence="2">Whole body</tissue>
    </source>
</reference>
<keyword evidence="1" id="KW-0812">Transmembrane</keyword>
<protein>
    <recommendedName>
        <fullName evidence="4">Transposase domain-containing protein</fullName>
    </recommendedName>
</protein>
<keyword evidence="3" id="KW-1185">Reference proteome</keyword>
<gene>
    <name evidence="2" type="ORF">ALC62_06834</name>
</gene>
<evidence type="ECO:0000313" key="2">
    <source>
        <dbReference type="EMBL" id="KYN02340.1"/>
    </source>
</evidence>
<dbReference type="EMBL" id="KQ977487">
    <property type="protein sequence ID" value="KYN02340.1"/>
    <property type="molecule type" value="Genomic_DNA"/>
</dbReference>
<dbReference type="AlphaFoldDB" id="A0A151IIG1"/>
<keyword evidence="1" id="KW-1133">Transmembrane helix</keyword>
<dbReference type="STRING" id="456900.A0A151IIG1"/>
<proteinExistence type="predicted"/>
<name>A0A151IIG1_9HYME</name>
<feature type="transmembrane region" description="Helical" evidence="1">
    <location>
        <begin position="33"/>
        <end position="55"/>
    </location>
</feature>
<dbReference type="Proteomes" id="UP000078542">
    <property type="component" value="Unassembled WGS sequence"/>
</dbReference>
<dbReference type="PANTHER" id="PTHR33053">
    <property type="entry name" value="PROTEIN, PUTATIVE-RELATED"/>
    <property type="match status" value="1"/>
</dbReference>
<sequence length="603" mass="70188">MDEIEADDINIDIEDNVIDIVEKENFTEKLCKWALLFGISHTALSALLIILRIYLPMEQLPTNARTLLCTPRKTLIRKVTPGNYFHYGLLKGIIDELRSHVDHSEILDKIYIDIGIDGLPIAKSSRSQLWPILGKISNTVSKWNPFIIGVYHGNAKPSSVSEYLKNFITESKKLIEEGFQYVEKHSKVVINAVICDTPARSYVKCVKSHNAHFGCGLCIQESEYLHNRVLFTDLDSSERTDDNFHRRSYEEHHIGNSPFELINLKMVTQFPLDYMHLCCLGVMKKLLVLWLRGRRDCRLTAAKIKQLSDFLIILSTWIPKEFQRKCRNLGELDRWKATEFRLFLLYIGPVALRTILPLDYYIHFNVFNCAMRILCHPANCICNNQYAQDLLKYFVYEFKTLYGEKNLTYNVHNLIHLSNDVLIYGSLDKFSAFPFENFMQKLKKLIRKSQAPLQQIHCRISENKEIVYLSQENNIHFPYMANPLPEQELQFFCTRPHSKLLLSNCTFNLCNSDNCGFLEDGSIIVMQHFAYKNNEPVVIGQYFRHKVSLALYSCESANLNIYLVKDLSEVRMWPIKYIKDKGFRIPVDDEFVVMPLLHCNHDQ</sequence>
<keyword evidence="1" id="KW-0472">Membrane</keyword>
<organism evidence="2 3">
    <name type="scientific">Cyphomyrmex costatus</name>
    <dbReference type="NCBI Taxonomy" id="456900"/>
    <lineage>
        <taxon>Eukaryota</taxon>
        <taxon>Metazoa</taxon>
        <taxon>Ecdysozoa</taxon>
        <taxon>Arthropoda</taxon>
        <taxon>Hexapoda</taxon>
        <taxon>Insecta</taxon>
        <taxon>Pterygota</taxon>
        <taxon>Neoptera</taxon>
        <taxon>Endopterygota</taxon>
        <taxon>Hymenoptera</taxon>
        <taxon>Apocrita</taxon>
        <taxon>Aculeata</taxon>
        <taxon>Formicoidea</taxon>
        <taxon>Formicidae</taxon>
        <taxon>Myrmicinae</taxon>
        <taxon>Cyphomyrmex</taxon>
    </lineage>
</organism>
<accession>A0A151IIG1</accession>
<evidence type="ECO:0008006" key="4">
    <source>
        <dbReference type="Google" id="ProtNLM"/>
    </source>
</evidence>